<evidence type="ECO:0000256" key="1">
    <source>
        <dbReference type="SAM" id="Phobius"/>
    </source>
</evidence>
<keyword evidence="1" id="KW-0812">Transmembrane</keyword>
<dbReference type="Proteomes" id="UP000029554">
    <property type="component" value="Unassembled WGS sequence"/>
</dbReference>
<dbReference type="RefSeq" id="WP_035127423.1">
    <property type="nucleotide sequence ID" value="NZ_JRHH01000004.1"/>
</dbReference>
<evidence type="ECO:0000313" key="2">
    <source>
        <dbReference type="EMBL" id="KGD67849.1"/>
    </source>
</evidence>
<dbReference type="InterPro" id="IPR038765">
    <property type="entry name" value="Papain-like_cys_pep_sf"/>
</dbReference>
<reference evidence="2 3" key="1">
    <citation type="submission" date="2014-09" db="EMBL/GenBank/DDBJ databases">
        <title>Whole Genome Shotgun of Flavobacterium aquatile LMG 4008.</title>
        <authorList>
            <person name="Gale A.N."/>
            <person name="Pipes S.E."/>
            <person name="Newman J.D."/>
        </authorList>
    </citation>
    <scope>NUCLEOTIDE SEQUENCE [LARGE SCALE GENOMIC DNA]</scope>
    <source>
        <strain evidence="2 3">LMG 4008</strain>
    </source>
</reference>
<sequence length="311" mass="36108">MIQKVKLTYDQIMSKFQVNKPWDTIIIFVLNILLTIPVFLIVHQNTIDVNWFWHIDRILIFILIVVVIQLVLRAMRKIILISIFLYLVTLFVGTVFGGYGFKSVFEDYEYMLYFMSDNPNPQDIIISKMLPFPNKSKVLDAIEYDNPKVRSFAIMATTKHFRKSKDDFREYATIIQCFAVFKEINSRWNYVSDPKNKDYIATATESLEYLSGDCDDHSILMAACVRSIGGTPRLIHTDGHIYPEILIGTKKDFEAVNYLIKQVLFVNESKDKVVNYHIDERGQIWLNLDYTAHYPGGPFMSEEILGALTLN</sequence>
<dbReference type="OrthoDB" id="1523787at2"/>
<dbReference type="EMBL" id="JRHH01000004">
    <property type="protein sequence ID" value="KGD67849.1"/>
    <property type="molecule type" value="Genomic_DNA"/>
</dbReference>
<gene>
    <name evidence="2" type="ORF">LG45_12090</name>
</gene>
<dbReference type="STRING" id="1453498.LG45_12090"/>
<evidence type="ECO:0000313" key="3">
    <source>
        <dbReference type="Proteomes" id="UP000029554"/>
    </source>
</evidence>
<dbReference type="eggNOG" id="COG1305">
    <property type="taxonomic scope" value="Bacteria"/>
</dbReference>
<dbReference type="SUPFAM" id="SSF54001">
    <property type="entry name" value="Cysteine proteinases"/>
    <property type="match status" value="1"/>
</dbReference>
<proteinExistence type="predicted"/>
<name>A0A095STY7_9FLAO</name>
<organism evidence="2 3">
    <name type="scientific">Flavobacterium aquatile LMG 4008 = ATCC 11947</name>
    <dbReference type="NCBI Taxonomy" id="1453498"/>
    <lineage>
        <taxon>Bacteria</taxon>
        <taxon>Pseudomonadati</taxon>
        <taxon>Bacteroidota</taxon>
        <taxon>Flavobacteriia</taxon>
        <taxon>Flavobacteriales</taxon>
        <taxon>Flavobacteriaceae</taxon>
        <taxon>Flavobacterium</taxon>
    </lineage>
</organism>
<keyword evidence="1" id="KW-1133">Transmembrane helix</keyword>
<keyword evidence="1" id="KW-0472">Membrane</keyword>
<accession>A0A095STY7</accession>
<comment type="caution">
    <text evidence="2">The sequence shown here is derived from an EMBL/GenBank/DDBJ whole genome shotgun (WGS) entry which is preliminary data.</text>
</comment>
<feature type="transmembrane region" description="Helical" evidence="1">
    <location>
        <begin position="21"/>
        <end position="42"/>
    </location>
</feature>
<dbReference type="Gene3D" id="3.10.620.30">
    <property type="match status" value="1"/>
</dbReference>
<feature type="transmembrane region" description="Helical" evidence="1">
    <location>
        <begin position="79"/>
        <end position="101"/>
    </location>
</feature>
<feature type="transmembrane region" description="Helical" evidence="1">
    <location>
        <begin position="54"/>
        <end position="72"/>
    </location>
</feature>
<protein>
    <submittedName>
        <fullName evidence="2">Transglutaminase</fullName>
    </submittedName>
</protein>
<keyword evidence="3" id="KW-1185">Reference proteome</keyword>
<dbReference type="AlphaFoldDB" id="A0A095STY7"/>